<proteinExistence type="predicted"/>
<dbReference type="CDD" id="cd13590">
    <property type="entry name" value="PBP2_PotD_PotF_like"/>
    <property type="match status" value="1"/>
</dbReference>
<keyword evidence="2" id="KW-0813">Transport</keyword>
<protein>
    <submittedName>
        <fullName evidence="6">Spermidine/putrescine ABC transporter substrate-binding protein</fullName>
    </submittedName>
</protein>
<evidence type="ECO:0000256" key="5">
    <source>
        <dbReference type="SAM" id="SignalP"/>
    </source>
</evidence>
<dbReference type="InterPro" id="IPR006059">
    <property type="entry name" value="SBP"/>
</dbReference>
<accession>A0ABS6EC16</accession>
<dbReference type="EMBL" id="JAHLPM010000024">
    <property type="protein sequence ID" value="MBU5440061.1"/>
    <property type="molecule type" value="Genomic_DNA"/>
</dbReference>
<dbReference type="PANTHER" id="PTHR30222:SF17">
    <property type="entry name" value="SPERMIDINE_PUTRESCINE-BINDING PERIPLASMIC PROTEIN"/>
    <property type="match status" value="1"/>
</dbReference>
<evidence type="ECO:0000313" key="7">
    <source>
        <dbReference type="Proteomes" id="UP000749471"/>
    </source>
</evidence>
<dbReference type="InterPro" id="IPR001188">
    <property type="entry name" value="Sperm_putr-bd"/>
</dbReference>
<evidence type="ECO:0000256" key="4">
    <source>
        <dbReference type="ARBA" id="ARBA00022764"/>
    </source>
</evidence>
<dbReference type="Proteomes" id="UP000749471">
    <property type="component" value="Unassembled WGS sequence"/>
</dbReference>
<keyword evidence="3 5" id="KW-0732">Signal</keyword>
<comment type="subcellular location">
    <subcellularLocation>
        <location evidence="1">Periplasm</location>
    </subcellularLocation>
</comment>
<evidence type="ECO:0000313" key="6">
    <source>
        <dbReference type="EMBL" id="MBU5440061.1"/>
    </source>
</evidence>
<feature type="signal peptide" evidence="5">
    <location>
        <begin position="1"/>
        <end position="17"/>
    </location>
</feature>
<evidence type="ECO:0000256" key="1">
    <source>
        <dbReference type="ARBA" id="ARBA00004418"/>
    </source>
</evidence>
<feature type="chain" id="PRO_5046700528" evidence="5">
    <location>
        <begin position="18"/>
        <end position="344"/>
    </location>
</feature>
<name>A0ABS6EC16_9FIRM</name>
<dbReference type="PROSITE" id="PS51257">
    <property type="entry name" value="PROKAR_LIPOPROTEIN"/>
    <property type="match status" value="1"/>
</dbReference>
<evidence type="ECO:0000256" key="3">
    <source>
        <dbReference type="ARBA" id="ARBA00022729"/>
    </source>
</evidence>
<keyword evidence="7" id="KW-1185">Reference proteome</keyword>
<dbReference type="PANTHER" id="PTHR30222">
    <property type="entry name" value="SPERMIDINE/PUTRESCINE-BINDING PERIPLASMIC PROTEIN"/>
    <property type="match status" value="1"/>
</dbReference>
<comment type="caution">
    <text evidence="6">The sequence shown here is derived from an EMBL/GenBank/DDBJ whole genome shotgun (WGS) entry which is preliminary data.</text>
</comment>
<reference evidence="6 7" key="1">
    <citation type="submission" date="2021-06" db="EMBL/GenBank/DDBJ databases">
        <authorList>
            <person name="Sun Q."/>
            <person name="Li D."/>
        </authorList>
    </citation>
    <scope>NUCLEOTIDE SEQUENCE [LARGE SCALE GENOMIC DNA]</scope>
    <source>
        <strain evidence="6 7">MSJ-40</strain>
    </source>
</reference>
<organism evidence="6 7">
    <name type="scientific">Tissierella simiarum</name>
    <dbReference type="NCBI Taxonomy" id="2841534"/>
    <lineage>
        <taxon>Bacteria</taxon>
        <taxon>Bacillati</taxon>
        <taxon>Bacillota</taxon>
        <taxon>Tissierellia</taxon>
        <taxon>Tissierellales</taxon>
        <taxon>Tissierellaceae</taxon>
        <taxon>Tissierella</taxon>
    </lineage>
</organism>
<evidence type="ECO:0000256" key="2">
    <source>
        <dbReference type="ARBA" id="ARBA00022448"/>
    </source>
</evidence>
<dbReference type="Pfam" id="PF13416">
    <property type="entry name" value="SBP_bac_8"/>
    <property type="match status" value="1"/>
</dbReference>
<gene>
    <name evidence="6" type="ORF">KQI42_18810</name>
</gene>
<dbReference type="PIRSF" id="PIRSF019574">
    <property type="entry name" value="Periplasmic_polyamine_BP"/>
    <property type="match status" value="1"/>
</dbReference>
<sequence length="344" mass="39587">MKSIVLLLLVLIMGTMATGCGDKRPTINVYNWGDYIDTSIIKDFEEEYNIKVNYSTFATNEDMYVKLKQGGTSYDVLFPSDYMIERMISEDMLVKLDKNNISNIKNVEEKFLGLDFDPNDEYSVPYMWGTVGIIYNKKMVDDKVDSWDILWNEKYKNQIIMLYSQRDSIAVALKKLGYSMNTRDIKELEEAKQELINQKPLVYAYLGDEVKDVMIGGEAALAVVWSGDAVAMIRENPDLEYAIPKEGTNLWFDNMVIPKSTKNKEVAEKFINFMCRPDIAAKNADYIGYSTPIPEAVKLLPEDIRNSKVAYPENEKIENTEIFKDPKDIIQVYDKIWTDVTSEQ</sequence>
<keyword evidence="4" id="KW-0574">Periplasm</keyword>
<dbReference type="RefSeq" id="WP_216522047.1">
    <property type="nucleotide sequence ID" value="NZ_JAHLPM010000024.1"/>
</dbReference>